<dbReference type="EMBL" id="CAJNOJ010000101">
    <property type="protein sequence ID" value="CAF1111628.1"/>
    <property type="molecule type" value="Genomic_DNA"/>
</dbReference>
<sequence length="79" mass="8403">MTAECKVTDARIESIIPITCLRGQDLNNIFIDCSIPIIFVSNVDNLSITPRRGGDDIAPVAVDECDGESNCSGTSCPTT</sequence>
<gene>
    <name evidence="1" type="ORF">EDS130_LOCUS20545</name>
</gene>
<evidence type="ECO:0000313" key="2">
    <source>
        <dbReference type="Proteomes" id="UP000663852"/>
    </source>
</evidence>
<dbReference type="Proteomes" id="UP000663852">
    <property type="component" value="Unassembled WGS sequence"/>
</dbReference>
<accession>A0A814PVZ1</accession>
<organism evidence="1 2">
    <name type="scientific">Adineta ricciae</name>
    <name type="common">Rotifer</name>
    <dbReference type="NCBI Taxonomy" id="249248"/>
    <lineage>
        <taxon>Eukaryota</taxon>
        <taxon>Metazoa</taxon>
        <taxon>Spiralia</taxon>
        <taxon>Gnathifera</taxon>
        <taxon>Rotifera</taxon>
        <taxon>Eurotatoria</taxon>
        <taxon>Bdelloidea</taxon>
        <taxon>Adinetida</taxon>
        <taxon>Adinetidae</taxon>
        <taxon>Adineta</taxon>
    </lineage>
</organism>
<proteinExistence type="predicted"/>
<evidence type="ECO:0000313" key="1">
    <source>
        <dbReference type="EMBL" id="CAF1111628.1"/>
    </source>
</evidence>
<dbReference type="AlphaFoldDB" id="A0A814PVZ1"/>
<name>A0A814PVZ1_ADIRI</name>
<protein>
    <submittedName>
        <fullName evidence="1">Uncharacterized protein</fullName>
    </submittedName>
</protein>
<comment type="caution">
    <text evidence="1">The sequence shown here is derived from an EMBL/GenBank/DDBJ whole genome shotgun (WGS) entry which is preliminary data.</text>
</comment>
<reference evidence="1" key="1">
    <citation type="submission" date="2021-02" db="EMBL/GenBank/DDBJ databases">
        <authorList>
            <person name="Nowell W R."/>
        </authorList>
    </citation>
    <scope>NUCLEOTIDE SEQUENCE</scope>
</reference>